<dbReference type="AlphaFoldDB" id="A0AAV9Y072"/>
<gene>
    <name evidence="2" type="ORF">RS030_192821</name>
</gene>
<keyword evidence="1" id="KW-0472">Membrane</keyword>
<dbReference type="Proteomes" id="UP001311799">
    <property type="component" value="Unassembled WGS sequence"/>
</dbReference>
<keyword evidence="1" id="KW-0812">Transmembrane</keyword>
<comment type="caution">
    <text evidence="2">The sequence shown here is derived from an EMBL/GenBank/DDBJ whole genome shotgun (WGS) entry which is preliminary data.</text>
</comment>
<keyword evidence="3" id="KW-1185">Reference proteome</keyword>
<evidence type="ECO:0000313" key="2">
    <source>
        <dbReference type="EMBL" id="KAK6589959.1"/>
    </source>
</evidence>
<evidence type="ECO:0000256" key="1">
    <source>
        <dbReference type="SAM" id="Phobius"/>
    </source>
</evidence>
<proteinExistence type="predicted"/>
<feature type="transmembrane region" description="Helical" evidence="1">
    <location>
        <begin position="142"/>
        <end position="160"/>
    </location>
</feature>
<feature type="transmembrane region" description="Helical" evidence="1">
    <location>
        <begin position="341"/>
        <end position="362"/>
    </location>
</feature>
<feature type="transmembrane region" description="Helical" evidence="1">
    <location>
        <begin position="374"/>
        <end position="398"/>
    </location>
</feature>
<evidence type="ECO:0008006" key="4">
    <source>
        <dbReference type="Google" id="ProtNLM"/>
    </source>
</evidence>
<protein>
    <recommendedName>
        <fullName evidence="4">GPI transamidase subunit PIG-U</fullName>
    </recommendedName>
</protein>
<dbReference type="EMBL" id="JAWDEY010000010">
    <property type="protein sequence ID" value="KAK6589959.1"/>
    <property type="molecule type" value="Genomic_DNA"/>
</dbReference>
<keyword evidence="1" id="KW-1133">Transmembrane helix</keyword>
<feature type="transmembrane region" description="Helical" evidence="1">
    <location>
        <begin position="166"/>
        <end position="185"/>
    </location>
</feature>
<feature type="transmembrane region" description="Helical" evidence="1">
    <location>
        <begin position="101"/>
        <end position="122"/>
    </location>
</feature>
<feature type="transmembrane region" description="Helical" evidence="1">
    <location>
        <begin position="273"/>
        <end position="297"/>
    </location>
</feature>
<name>A0AAV9Y072_9CRYT</name>
<feature type="transmembrane region" description="Helical" evidence="1">
    <location>
        <begin position="442"/>
        <end position="460"/>
    </location>
</feature>
<reference evidence="2 3" key="1">
    <citation type="submission" date="2023-10" db="EMBL/GenBank/DDBJ databases">
        <title>Comparative genomics analysis reveals potential genetic determinants of host preference in Cryptosporidium xiaoi.</title>
        <authorList>
            <person name="Xiao L."/>
            <person name="Li J."/>
        </authorList>
    </citation>
    <scope>NUCLEOTIDE SEQUENCE [LARGE SCALE GENOMIC DNA]</scope>
    <source>
        <strain evidence="2 3">52996</strain>
    </source>
</reference>
<sequence length="494" mass="58095">MKIKRLGVLAIISIFLRSIAFYTIKLGIEEYTNGYFTKIGLGYAEFLDYCALKSSGINYFMAKNNDFPALILSLLSGACNWTLKTNAYGEEAGDCYYRGKLFMFSIITIIEIFQGIIIYNYLCKSYFKIPKVNNKIVGKSIYEDYAFYLLAFYWLNPVSIYSSISLSIVSTIEFTILLLIILLSLRPSSKRMVSVLFGFLMYISPRKYISLLPILVCNNFNQNEFDLNQKIEKYEIINQEKKDVFGIIHRIKCYYDDLKNSVVNMINIYNLKLLLNFTFSFLVTLIALHTFSCFLLAKMDPFDYYLRFIYSHFSFTENRDLAPYLNFYWFTMTTIMERFKFYFQLILSSFLVLYSGNILIGFKDVMYKALISQFFLIHILGESPNLLNYILVLMFISFDYFTLFEAKFEFLFSASFLIWFFTFSLAFLIRPTWITQNRLNSNMFYFITFSGNVAFILIIGEWNKNIFNSLVKECKFNSIISKECSKTNYKDKTE</sequence>
<feature type="transmembrane region" description="Helical" evidence="1">
    <location>
        <begin position="410"/>
        <end position="430"/>
    </location>
</feature>
<dbReference type="Pfam" id="PF06728">
    <property type="entry name" value="PIG-U"/>
    <property type="match status" value="1"/>
</dbReference>
<organism evidence="2 3">
    <name type="scientific">Cryptosporidium xiaoi</name>
    <dbReference type="NCBI Taxonomy" id="659607"/>
    <lineage>
        <taxon>Eukaryota</taxon>
        <taxon>Sar</taxon>
        <taxon>Alveolata</taxon>
        <taxon>Apicomplexa</taxon>
        <taxon>Conoidasida</taxon>
        <taxon>Coccidia</taxon>
        <taxon>Eucoccidiorida</taxon>
        <taxon>Eimeriorina</taxon>
        <taxon>Cryptosporidiidae</taxon>
        <taxon>Cryptosporidium</taxon>
    </lineage>
</organism>
<evidence type="ECO:0000313" key="3">
    <source>
        <dbReference type="Proteomes" id="UP001311799"/>
    </source>
</evidence>
<accession>A0AAV9Y072</accession>